<evidence type="ECO:0000256" key="3">
    <source>
        <dbReference type="ARBA" id="ARBA00022490"/>
    </source>
</evidence>
<evidence type="ECO:0000256" key="8">
    <source>
        <dbReference type="HAMAP-Rule" id="MF_00051"/>
    </source>
</evidence>
<dbReference type="InterPro" id="IPR049943">
    <property type="entry name" value="Ser_HO-MeTrfase-like"/>
</dbReference>
<keyword evidence="7 8" id="KW-0663">Pyridoxal phosphate</keyword>
<organism evidence="10 11">
    <name type="scientific">Luteimonas terricola</name>
    <dbReference type="NCBI Taxonomy" id="645597"/>
    <lineage>
        <taxon>Bacteria</taxon>
        <taxon>Pseudomonadati</taxon>
        <taxon>Pseudomonadota</taxon>
        <taxon>Gammaproteobacteria</taxon>
        <taxon>Lysobacterales</taxon>
        <taxon>Lysobacteraceae</taxon>
        <taxon>Luteimonas</taxon>
    </lineage>
</organism>
<dbReference type="PROSITE" id="PS00096">
    <property type="entry name" value="SHMT"/>
    <property type="match status" value="1"/>
</dbReference>
<keyword evidence="4 8" id="KW-0554">One-carbon metabolism</keyword>
<keyword evidence="3 8" id="KW-0963">Cytoplasm</keyword>
<comment type="subunit">
    <text evidence="8">Homodimer.</text>
</comment>
<accession>A0ABQ2E7H7</accession>
<gene>
    <name evidence="8 10" type="primary">glyA</name>
    <name evidence="10" type="ORF">GCM10011394_05450</name>
</gene>
<feature type="binding site" evidence="8">
    <location>
        <begin position="125"/>
        <end position="127"/>
    </location>
    <ligand>
        <name>(6S)-5,6,7,8-tetrahydrofolate</name>
        <dbReference type="ChEBI" id="CHEBI:57453"/>
    </ligand>
</feature>
<dbReference type="PANTHER" id="PTHR11680">
    <property type="entry name" value="SERINE HYDROXYMETHYLTRANSFERASE"/>
    <property type="match status" value="1"/>
</dbReference>
<name>A0ABQ2E7H7_9GAMM</name>
<evidence type="ECO:0000256" key="1">
    <source>
        <dbReference type="ARBA" id="ARBA00001933"/>
    </source>
</evidence>
<dbReference type="InterPro" id="IPR001085">
    <property type="entry name" value="Ser_HO-MeTrfase"/>
</dbReference>
<evidence type="ECO:0000256" key="7">
    <source>
        <dbReference type="ARBA" id="ARBA00022898"/>
    </source>
</evidence>
<dbReference type="SUPFAM" id="SSF53383">
    <property type="entry name" value="PLP-dependent transferases"/>
    <property type="match status" value="1"/>
</dbReference>
<sequence length="422" mass="45565">MFPRDARIEGYDPELAAAIAAENQRQEDHVELIASENYASPRVMEAQGTQLTNKYAEGYPGKRYYGGCEHVDVAEQLAIDRVKELFGADYANVQPHSGSQANQAVYFALLQPGDTILGMSLAHGGHLTHGAKVNLSGKLFKAVQYGVDDQGLIDYDEVERLAVEHKPKMVVAGFSAYSQEIDWARFRAIADKVGAYFFVDMAHVAGLVAAGVYPNPVPHAHVVTSTTHKTLRGPRGGIIVASRKAMGEGADDMIKKLQSIVFPGIQGGPLMHVIAAKAVAFKEALEPEFKAYQQQVVKNAQAMAKVIIDRGYKVVSGGTQNHLILVDMIGKGVTGKAAEEALGRAHITVNKNAVPNDPQKPFITSGLRIGTPAVTTRGYTEADCIALAGWMCDVLDGPDDEAVIARVREQVTKQCRDLPVYG</sequence>
<keyword evidence="5 8" id="KW-0028">Amino-acid biosynthesis</keyword>
<comment type="subcellular location">
    <subcellularLocation>
        <location evidence="8">Cytoplasm</location>
    </subcellularLocation>
</comment>
<dbReference type="InterPro" id="IPR015424">
    <property type="entry name" value="PyrdxlP-dep_Trfase"/>
</dbReference>
<dbReference type="InterPro" id="IPR015421">
    <property type="entry name" value="PyrdxlP-dep_Trfase_major"/>
</dbReference>
<dbReference type="InterPro" id="IPR039429">
    <property type="entry name" value="SHMT-like_dom"/>
</dbReference>
<feature type="binding site" evidence="8">
    <location>
        <position position="121"/>
    </location>
    <ligand>
        <name>(6S)-5,6,7,8-tetrahydrofolate</name>
        <dbReference type="ChEBI" id="CHEBI:57453"/>
    </ligand>
</feature>
<comment type="caution">
    <text evidence="10">The sequence shown here is derived from an EMBL/GenBank/DDBJ whole genome shotgun (WGS) entry which is preliminary data.</text>
</comment>
<dbReference type="Gene3D" id="3.90.1150.10">
    <property type="entry name" value="Aspartate Aminotransferase, domain 1"/>
    <property type="match status" value="1"/>
</dbReference>
<evidence type="ECO:0000256" key="4">
    <source>
        <dbReference type="ARBA" id="ARBA00022563"/>
    </source>
</evidence>
<dbReference type="Proteomes" id="UP000599009">
    <property type="component" value="Unassembled WGS sequence"/>
</dbReference>
<dbReference type="Gene3D" id="3.40.640.10">
    <property type="entry name" value="Type I PLP-dependent aspartate aminotransferase-like (Major domain)"/>
    <property type="match status" value="1"/>
</dbReference>
<evidence type="ECO:0000256" key="5">
    <source>
        <dbReference type="ARBA" id="ARBA00022605"/>
    </source>
</evidence>
<feature type="domain" description="Serine hydroxymethyltransferase-like" evidence="9">
    <location>
        <begin position="9"/>
        <end position="390"/>
    </location>
</feature>
<comment type="pathway">
    <text evidence="8">Amino-acid biosynthesis; glycine biosynthesis; glycine from L-serine: step 1/1.</text>
</comment>
<comment type="catalytic activity">
    <reaction evidence="8">
        <text>(6R)-5,10-methylene-5,6,7,8-tetrahydrofolate + glycine + H2O = (6S)-5,6,7,8-tetrahydrofolate + L-serine</text>
        <dbReference type="Rhea" id="RHEA:15481"/>
        <dbReference type="ChEBI" id="CHEBI:15377"/>
        <dbReference type="ChEBI" id="CHEBI:15636"/>
        <dbReference type="ChEBI" id="CHEBI:33384"/>
        <dbReference type="ChEBI" id="CHEBI:57305"/>
        <dbReference type="ChEBI" id="CHEBI:57453"/>
        <dbReference type="EC" id="2.1.2.1"/>
    </reaction>
</comment>
<protein>
    <recommendedName>
        <fullName evidence="8">Serine hydroxymethyltransferase</fullName>
        <shortName evidence="8">SHMT</shortName>
        <shortName evidence="8">Serine methylase</shortName>
        <ecNumber evidence="8">2.1.2.1</ecNumber>
    </recommendedName>
</protein>
<feature type="site" description="Plays an important role in substrate specificity" evidence="8">
    <location>
        <position position="228"/>
    </location>
</feature>
<dbReference type="InterPro" id="IPR015422">
    <property type="entry name" value="PyrdxlP-dep_Trfase_small"/>
</dbReference>
<dbReference type="RefSeq" id="WP_132985540.1">
    <property type="nucleotide sequence ID" value="NZ_BMME01000001.1"/>
</dbReference>
<feature type="modified residue" description="N6-(pyridoxal phosphate)lysine" evidence="8">
    <location>
        <position position="229"/>
    </location>
</feature>
<dbReference type="EC" id="2.1.2.1" evidence="8"/>
<dbReference type="CDD" id="cd00378">
    <property type="entry name" value="SHMT"/>
    <property type="match status" value="1"/>
</dbReference>
<dbReference type="EMBL" id="BMME01000001">
    <property type="protein sequence ID" value="GGJ99243.1"/>
    <property type="molecule type" value="Genomic_DNA"/>
</dbReference>
<evidence type="ECO:0000313" key="10">
    <source>
        <dbReference type="EMBL" id="GGJ99243.1"/>
    </source>
</evidence>
<dbReference type="Pfam" id="PF00464">
    <property type="entry name" value="SHMT"/>
    <property type="match status" value="1"/>
</dbReference>
<comment type="cofactor">
    <cofactor evidence="1 8">
        <name>pyridoxal 5'-phosphate</name>
        <dbReference type="ChEBI" id="CHEBI:597326"/>
    </cofactor>
</comment>
<dbReference type="PANTHER" id="PTHR11680:SF50">
    <property type="entry name" value="SERINE HYDROXYMETHYLTRANSFERASE"/>
    <property type="match status" value="1"/>
</dbReference>
<reference evidence="11" key="1">
    <citation type="journal article" date="2019" name="Int. J. Syst. Evol. Microbiol.">
        <title>The Global Catalogue of Microorganisms (GCM) 10K type strain sequencing project: providing services to taxonomists for standard genome sequencing and annotation.</title>
        <authorList>
            <consortium name="The Broad Institute Genomics Platform"/>
            <consortium name="The Broad Institute Genome Sequencing Center for Infectious Disease"/>
            <person name="Wu L."/>
            <person name="Ma J."/>
        </authorList>
    </citation>
    <scope>NUCLEOTIDE SEQUENCE [LARGE SCALE GENOMIC DNA]</scope>
    <source>
        <strain evidence="11">CGMCC 1.8985</strain>
    </source>
</reference>
<comment type="pathway">
    <text evidence="8">One-carbon metabolism; tetrahydrofolate interconversion.</text>
</comment>
<dbReference type="InterPro" id="IPR019798">
    <property type="entry name" value="Ser_HO-MeTrfase_PLP_BS"/>
</dbReference>
<comment type="similarity">
    <text evidence="2 8">Belongs to the SHMT family.</text>
</comment>
<keyword evidence="11" id="KW-1185">Reference proteome</keyword>
<dbReference type="HAMAP" id="MF_00051">
    <property type="entry name" value="SHMT"/>
    <property type="match status" value="1"/>
</dbReference>
<evidence type="ECO:0000313" key="11">
    <source>
        <dbReference type="Proteomes" id="UP000599009"/>
    </source>
</evidence>
<evidence type="ECO:0000256" key="6">
    <source>
        <dbReference type="ARBA" id="ARBA00022679"/>
    </source>
</evidence>
<comment type="caution">
    <text evidence="8">Lacks conserved residue(s) required for the propagation of feature annotation.</text>
</comment>
<proteinExistence type="inferred from homology"/>
<comment type="function">
    <text evidence="8">Catalyzes the reversible interconversion of serine and glycine with tetrahydrofolate (THF) serving as the one-carbon carrier. This reaction serves as the major source of one-carbon groups required for the biosynthesis of purines, thymidylate, methionine, and other important biomolecules. Also exhibits THF-independent aldolase activity toward beta-hydroxyamino acids, producing glycine and aldehydes, via a retro-aldol mechanism.</text>
</comment>
<evidence type="ECO:0000259" key="9">
    <source>
        <dbReference type="Pfam" id="PF00464"/>
    </source>
</evidence>
<dbReference type="PIRSF" id="PIRSF000412">
    <property type="entry name" value="SHMT"/>
    <property type="match status" value="1"/>
</dbReference>
<dbReference type="NCBIfam" id="NF000586">
    <property type="entry name" value="PRK00011.1"/>
    <property type="match status" value="1"/>
</dbReference>
<evidence type="ECO:0000256" key="2">
    <source>
        <dbReference type="ARBA" id="ARBA00006376"/>
    </source>
</evidence>
<keyword evidence="6 8" id="KW-0808">Transferase</keyword>